<gene>
    <name evidence="2" type="ORF">N180_12875</name>
</gene>
<organism evidence="2 3">
    <name type="scientific">Pedobacter antarcticus 4BY</name>
    <dbReference type="NCBI Taxonomy" id="1358423"/>
    <lineage>
        <taxon>Bacteria</taxon>
        <taxon>Pseudomonadati</taxon>
        <taxon>Bacteroidota</taxon>
        <taxon>Sphingobacteriia</taxon>
        <taxon>Sphingobacteriales</taxon>
        <taxon>Sphingobacteriaceae</taxon>
        <taxon>Pedobacter</taxon>
    </lineage>
</organism>
<dbReference type="InterPro" id="IPR000305">
    <property type="entry name" value="GIY-YIG_endonuc"/>
</dbReference>
<dbReference type="EMBL" id="JNFF01000034">
    <property type="protein sequence ID" value="KEQ30554.1"/>
    <property type="molecule type" value="Genomic_DNA"/>
</dbReference>
<accession>A0A081PIN1</accession>
<comment type="caution">
    <text evidence="2">The sequence shown here is derived from an EMBL/GenBank/DDBJ whole genome shotgun (WGS) entry which is preliminary data.</text>
</comment>
<dbReference type="InterPro" id="IPR035901">
    <property type="entry name" value="GIY-YIG_endonuc_sf"/>
</dbReference>
<feature type="domain" description="GIY-YIG" evidence="1">
    <location>
        <begin position="1"/>
        <end position="77"/>
    </location>
</feature>
<dbReference type="SUPFAM" id="SSF82771">
    <property type="entry name" value="GIY-YIG endonuclease"/>
    <property type="match status" value="1"/>
</dbReference>
<dbReference type="CDD" id="cd10448">
    <property type="entry name" value="GIY-YIG_unchar_3"/>
    <property type="match status" value="1"/>
</dbReference>
<dbReference type="OrthoDB" id="795217at2"/>
<dbReference type="Gene3D" id="3.40.1440.10">
    <property type="entry name" value="GIY-YIG endonuclease"/>
    <property type="match status" value="1"/>
</dbReference>
<evidence type="ECO:0000313" key="3">
    <source>
        <dbReference type="Proteomes" id="UP000028007"/>
    </source>
</evidence>
<dbReference type="Proteomes" id="UP000028007">
    <property type="component" value="Unassembled WGS sequence"/>
</dbReference>
<proteinExistence type="predicted"/>
<dbReference type="eggNOG" id="COG2827">
    <property type="taxonomic scope" value="Bacteria"/>
</dbReference>
<keyword evidence="3" id="KW-1185">Reference proteome</keyword>
<reference evidence="2 3" key="1">
    <citation type="journal article" date="1992" name="Int. J. Syst. Bacteriol.">
        <title>Sphingobacterium antarcticus sp. nov. a Psychrotrophic Bacterium from the Soils of Schirmacher Oasis, Antarctica.</title>
        <authorList>
            <person name="Shivaji S."/>
            <person name="Ray M.K."/>
            <person name="Rao N.S."/>
            <person name="Saiserr L."/>
            <person name="Jagannadham M.V."/>
            <person name="Kumar G.S."/>
            <person name="Reddy G."/>
            <person name="Bhargava P.M."/>
        </authorList>
    </citation>
    <scope>NUCLEOTIDE SEQUENCE [LARGE SCALE GENOMIC DNA]</scope>
    <source>
        <strain evidence="2 3">4BY</strain>
    </source>
</reference>
<name>A0A081PIN1_9SPHI</name>
<evidence type="ECO:0000259" key="1">
    <source>
        <dbReference type="PROSITE" id="PS50164"/>
    </source>
</evidence>
<evidence type="ECO:0000313" key="2">
    <source>
        <dbReference type="EMBL" id="KEQ30554.1"/>
    </source>
</evidence>
<sequence>MKKFVYIVTDRNRNSLHVGISADLIKTLDFYKQIPSLFFDSSQHLTRLVYFEEFKTEMQALSRFKLISRFTRMQKERLIRSCNPDWVDLTIGLDFEHITMNRPLSNQVKLPLAILS</sequence>
<dbReference type="RefSeq" id="WP_037439525.1">
    <property type="nucleotide sequence ID" value="NZ_JNFF01000034.1"/>
</dbReference>
<dbReference type="AlphaFoldDB" id="A0A081PIN1"/>
<protein>
    <submittedName>
        <fullName evidence="2">Nuclease</fullName>
    </submittedName>
</protein>
<dbReference type="PROSITE" id="PS50164">
    <property type="entry name" value="GIY_YIG"/>
    <property type="match status" value="1"/>
</dbReference>